<sequence length="155" mass="17430">MRRDCLSDEEALRLGFPSIEMEIDVEGCSWDSSVYEGLRKFHKAKGFDPDSQEVAIHVGDPLYEPCLESRRSFACGEKRLILLRVIWLTIDVLKVREQNASVSHFVDPVDAKSGPEGSDWILVPIKFEETNGEEEDSFVELDDGGAPEEIKLNGT</sequence>
<evidence type="ECO:0000313" key="2">
    <source>
        <dbReference type="EMBL" id="KAJ7622534.1"/>
    </source>
</evidence>
<protein>
    <submittedName>
        <fullName evidence="2">Uncharacterized protein</fullName>
    </submittedName>
</protein>
<organism evidence="2 3">
    <name type="scientific">Roridomyces roridus</name>
    <dbReference type="NCBI Taxonomy" id="1738132"/>
    <lineage>
        <taxon>Eukaryota</taxon>
        <taxon>Fungi</taxon>
        <taxon>Dikarya</taxon>
        <taxon>Basidiomycota</taxon>
        <taxon>Agaricomycotina</taxon>
        <taxon>Agaricomycetes</taxon>
        <taxon>Agaricomycetidae</taxon>
        <taxon>Agaricales</taxon>
        <taxon>Marasmiineae</taxon>
        <taxon>Mycenaceae</taxon>
        <taxon>Roridomyces</taxon>
    </lineage>
</organism>
<accession>A0AAD7BJC5</accession>
<dbReference type="AlphaFoldDB" id="A0AAD7BJC5"/>
<reference evidence="2" key="1">
    <citation type="submission" date="2023-03" db="EMBL/GenBank/DDBJ databases">
        <title>Massive genome expansion in bonnet fungi (Mycena s.s.) driven by repeated elements and novel gene families across ecological guilds.</title>
        <authorList>
            <consortium name="Lawrence Berkeley National Laboratory"/>
            <person name="Harder C.B."/>
            <person name="Miyauchi S."/>
            <person name="Viragh M."/>
            <person name="Kuo A."/>
            <person name="Thoen E."/>
            <person name="Andreopoulos B."/>
            <person name="Lu D."/>
            <person name="Skrede I."/>
            <person name="Drula E."/>
            <person name="Henrissat B."/>
            <person name="Morin E."/>
            <person name="Kohler A."/>
            <person name="Barry K."/>
            <person name="LaButti K."/>
            <person name="Morin E."/>
            <person name="Salamov A."/>
            <person name="Lipzen A."/>
            <person name="Mereny Z."/>
            <person name="Hegedus B."/>
            <person name="Baldrian P."/>
            <person name="Stursova M."/>
            <person name="Weitz H."/>
            <person name="Taylor A."/>
            <person name="Grigoriev I.V."/>
            <person name="Nagy L.G."/>
            <person name="Martin F."/>
            <person name="Kauserud H."/>
        </authorList>
    </citation>
    <scope>NUCLEOTIDE SEQUENCE</scope>
    <source>
        <strain evidence="2">9284</strain>
    </source>
</reference>
<evidence type="ECO:0000256" key="1">
    <source>
        <dbReference type="SAM" id="MobiDB-lite"/>
    </source>
</evidence>
<dbReference type="Proteomes" id="UP001221142">
    <property type="component" value="Unassembled WGS sequence"/>
</dbReference>
<comment type="caution">
    <text evidence="2">The sequence shown here is derived from an EMBL/GenBank/DDBJ whole genome shotgun (WGS) entry which is preliminary data.</text>
</comment>
<dbReference type="EMBL" id="JARKIF010000015">
    <property type="protein sequence ID" value="KAJ7622534.1"/>
    <property type="molecule type" value="Genomic_DNA"/>
</dbReference>
<feature type="region of interest" description="Disordered" evidence="1">
    <location>
        <begin position="132"/>
        <end position="155"/>
    </location>
</feature>
<gene>
    <name evidence="2" type="ORF">FB45DRAFT_1032196</name>
</gene>
<evidence type="ECO:0000313" key="3">
    <source>
        <dbReference type="Proteomes" id="UP001221142"/>
    </source>
</evidence>
<feature type="compositionally biased region" description="Acidic residues" evidence="1">
    <location>
        <begin position="132"/>
        <end position="146"/>
    </location>
</feature>
<proteinExistence type="predicted"/>
<keyword evidence="3" id="KW-1185">Reference proteome</keyword>
<name>A0AAD7BJC5_9AGAR</name>